<evidence type="ECO:0000259" key="5">
    <source>
        <dbReference type="Pfam" id="PF14905"/>
    </source>
</evidence>
<dbReference type="EMBL" id="CP071869">
    <property type="protein sequence ID" value="QTE21835.1"/>
    <property type="molecule type" value="Genomic_DNA"/>
</dbReference>
<dbReference type="InterPro" id="IPR037066">
    <property type="entry name" value="Plug_dom_sf"/>
</dbReference>
<comment type="subcellular location">
    <subcellularLocation>
        <location evidence="1">Cell outer membrane</location>
    </subcellularLocation>
</comment>
<keyword evidence="4" id="KW-0732">Signal</keyword>
<dbReference type="SUPFAM" id="SSF56935">
    <property type="entry name" value="Porins"/>
    <property type="match status" value="1"/>
</dbReference>
<keyword evidence="7" id="KW-1185">Reference proteome</keyword>
<protein>
    <submittedName>
        <fullName evidence="6">TonB-dependent receptor</fullName>
    </submittedName>
</protein>
<dbReference type="RefSeq" id="WP_208077383.1">
    <property type="nucleotide sequence ID" value="NZ_CP071869.1"/>
</dbReference>
<dbReference type="Gene3D" id="2.40.170.20">
    <property type="entry name" value="TonB-dependent receptor, beta-barrel domain"/>
    <property type="match status" value="1"/>
</dbReference>
<dbReference type="PANTHER" id="PTHR40980:SF4">
    <property type="entry name" value="TONB-DEPENDENT RECEPTOR-LIKE BETA-BARREL DOMAIN-CONTAINING PROTEIN"/>
    <property type="match status" value="1"/>
</dbReference>
<dbReference type="Gene3D" id="2.170.130.10">
    <property type="entry name" value="TonB-dependent receptor, plug domain"/>
    <property type="match status" value="1"/>
</dbReference>
<dbReference type="Proteomes" id="UP000663920">
    <property type="component" value="Chromosome"/>
</dbReference>
<organism evidence="6 7">
    <name type="scientific">Polaribacter cellanae</name>
    <dbReference type="NCBI Taxonomy" id="2818493"/>
    <lineage>
        <taxon>Bacteria</taxon>
        <taxon>Pseudomonadati</taxon>
        <taxon>Bacteroidota</taxon>
        <taxon>Flavobacteriia</taxon>
        <taxon>Flavobacteriales</taxon>
        <taxon>Flavobacteriaceae</taxon>
    </lineage>
</organism>
<sequence length="786" mass="90010">MKLVYFLISLSLANIVSAQTINYGGVVENNDSKEDLLIILSNIKDSTLVYSQNTTNNTFLIKNVETGNYERCVISNLYNQCDTIILNQSIENDIIYLENSYQLGEVVITAKKPLIQNKNGVLKVNVENSPIMSSGTLFETLSKLPGVSYNQANGSFKLKGKDGIQIQMDGQTVYISGNELSSLLKSIPAEDVSNIEINSSPSAKYDAGGSGGIININTKKIKRQGIYIGTSLNATQGKYYKQNFGLKSQFNTKKQRFMLYYINSFNTDFENADTERQFTENYTTQNTYAKIKGNSNTLNAQYENQFSKSNLLLNSSISLYKEDINQNTNLDLFDNSHVLYSNVYSNQQSNNKLKNFDFGANYKMNFKKSDITLKSNYVYYNIDNSSYLISTETPQVNTFNNLQNISPNKVNLLVSQLDYNQVIDSLSHFETGLKYIYQDIDNENNFYQNINNSLTFDSDKSNGYLYREQIVAGYFQYYKTINKFDFTLGGRLEYNPSKGFDKKNEYTLKREQTNFFPFINIAFNYSDNNNFNLSYTKRINRPRFSNLMPFTYYVDPYTQLIGNPNLKSSITNQVELQFIHKRNYIFSIAYSLINNSIYQTPIQNNATLNTILTPLNIDKTHSLSLNANLSFDLTKWWYFNINAIGFYDKISSSNDAINIASDNFSGQIVTTNSFSLPKNIQFEITTDYVSPFIQGPYKTDDLFSMNASLSKSFFDNKMRVSIIGNDILRTYKINNNSIIVNQISNIFQRFDTHWIRLSLVYRFNKGIKKGSATDDKTTEELKSRVK</sequence>
<keyword evidence="6" id="KW-0675">Receptor</keyword>
<accession>A0A975CMA4</accession>
<keyword evidence="2" id="KW-0472">Membrane</keyword>
<dbReference type="KEGG" id="pcea:J3359_13560"/>
<evidence type="ECO:0000256" key="2">
    <source>
        <dbReference type="ARBA" id="ARBA00023136"/>
    </source>
</evidence>
<dbReference type="PANTHER" id="PTHR40980">
    <property type="entry name" value="PLUG DOMAIN-CONTAINING PROTEIN"/>
    <property type="match status" value="1"/>
</dbReference>
<evidence type="ECO:0000313" key="7">
    <source>
        <dbReference type="Proteomes" id="UP000663920"/>
    </source>
</evidence>
<evidence type="ECO:0000256" key="4">
    <source>
        <dbReference type="SAM" id="SignalP"/>
    </source>
</evidence>
<dbReference type="InterPro" id="IPR036942">
    <property type="entry name" value="Beta-barrel_TonB_sf"/>
</dbReference>
<evidence type="ECO:0000313" key="6">
    <source>
        <dbReference type="EMBL" id="QTE21835.1"/>
    </source>
</evidence>
<proteinExistence type="predicted"/>
<dbReference type="GO" id="GO:0009279">
    <property type="term" value="C:cell outer membrane"/>
    <property type="evidence" value="ECO:0007669"/>
    <property type="project" value="UniProtKB-SubCell"/>
</dbReference>
<feature type="domain" description="Outer membrane protein beta-barrel" evidence="5">
    <location>
        <begin position="364"/>
        <end position="761"/>
    </location>
</feature>
<feature type="signal peptide" evidence="4">
    <location>
        <begin position="1"/>
        <end position="18"/>
    </location>
</feature>
<name>A0A975CMA4_9FLAO</name>
<keyword evidence="3" id="KW-0998">Cell outer membrane</keyword>
<dbReference type="Pfam" id="PF14905">
    <property type="entry name" value="OMP_b-brl_3"/>
    <property type="match status" value="1"/>
</dbReference>
<feature type="chain" id="PRO_5038090168" evidence="4">
    <location>
        <begin position="19"/>
        <end position="786"/>
    </location>
</feature>
<evidence type="ECO:0000256" key="3">
    <source>
        <dbReference type="ARBA" id="ARBA00023237"/>
    </source>
</evidence>
<reference evidence="6 7" key="1">
    <citation type="submission" date="2021-03" db="EMBL/GenBank/DDBJ databases">
        <title>Complete genome of Polaribacter_sp.SM13.</title>
        <authorList>
            <person name="Jeong S.W."/>
            <person name="Bae J.W."/>
        </authorList>
    </citation>
    <scope>NUCLEOTIDE SEQUENCE [LARGE SCALE GENOMIC DNA]</scope>
    <source>
        <strain evidence="6 7">SM13</strain>
    </source>
</reference>
<evidence type="ECO:0000256" key="1">
    <source>
        <dbReference type="ARBA" id="ARBA00004442"/>
    </source>
</evidence>
<dbReference type="AlphaFoldDB" id="A0A975CMA4"/>
<gene>
    <name evidence="6" type="ORF">J3359_13560</name>
</gene>
<dbReference type="InterPro" id="IPR041700">
    <property type="entry name" value="OMP_b-brl_3"/>
</dbReference>